<dbReference type="InterPro" id="IPR000073">
    <property type="entry name" value="AB_hydrolase_1"/>
</dbReference>
<comment type="caution">
    <text evidence="3">The sequence shown here is derived from an EMBL/GenBank/DDBJ whole genome shotgun (WGS) entry which is preliminary data.</text>
</comment>
<dbReference type="RefSeq" id="WP_167111740.1">
    <property type="nucleotide sequence ID" value="NZ_JAANOU010000001.1"/>
</dbReference>
<evidence type="ECO:0000313" key="4">
    <source>
        <dbReference type="Proteomes" id="UP000754495"/>
    </source>
</evidence>
<dbReference type="PANTHER" id="PTHR43329">
    <property type="entry name" value="EPOXIDE HYDROLASE"/>
    <property type="match status" value="1"/>
</dbReference>
<accession>A0ABX0SQS4</accession>
<dbReference type="InterPro" id="IPR029058">
    <property type="entry name" value="AB_hydrolase_fold"/>
</dbReference>
<keyword evidence="4" id="KW-1185">Reference proteome</keyword>
<sequence length="289" mass="32143">MLDHQGRPATHGRIAVNGTRLHYVVAGSGEPLLLLHGVPKSLHYWHLVLPLLTPHYTVIAPDIRGFGDSARPDSGYDMRTVSDDVAELVTGLGYSSVKVHGEDWGAAFGYALAAYHPELVEKLSYADMLLPGYGLTEGAYYTPENVKSGHWVWHLNLFALRDYPEMLIPGHDREFWTAFMRDECVNPDAITDEDIDIFLRGCTAPGGLRAILSVYRAAFENSEQTLKNPKLKQKTLGIGASYWLGDEVKRIVSSIAEDWTYVSMDCGHSLALEKPHELTEILLGFFQGD</sequence>
<evidence type="ECO:0000313" key="3">
    <source>
        <dbReference type="EMBL" id="NIH78883.1"/>
    </source>
</evidence>
<name>A0ABX0SQS4_9PSEU</name>
<proteinExistence type="predicted"/>
<dbReference type="InterPro" id="IPR000639">
    <property type="entry name" value="Epox_hydrolase-like"/>
</dbReference>
<dbReference type="Pfam" id="PF00561">
    <property type="entry name" value="Abhydrolase_1"/>
    <property type="match status" value="1"/>
</dbReference>
<keyword evidence="1" id="KW-0378">Hydrolase</keyword>
<dbReference type="SUPFAM" id="SSF53474">
    <property type="entry name" value="alpha/beta-Hydrolases"/>
    <property type="match status" value="1"/>
</dbReference>
<dbReference type="EMBL" id="JAANOU010000001">
    <property type="protein sequence ID" value="NIH78883.1"/>
    <property type="molecule type" value="Genomic_DNA"/>
</dbReference>
<protein>
    <submittedName>
        <fullName evidence="3">Pimeloyl-ACP methyl ester carboxylesterase</fullName>
    </submittedName>
</protein>
<dbReference type="PRINTS" id="PR00412">
    <property type="entry name" value="EPOXHYDRLASE"/>
</dbReference>
<evidence type="ECO:0000259" key="2">
    <source>
        <dbReference type="Pfam" id="PF00561"/>
    </source>
</evidence>
<dbReference type="Proteomes" id="UP000754495">
    <property type="component" value="Unassembled WGS sequence"/>
</dbReference>
<reference evidence="3 4" key="1">
    <citation type="submission" date="2020-03" db="EMBL/GenBank/DDBJ databases">
        <title>Sequencing the genomes of 1000 actinobacteria strains.</title>
        <authorList>
            <person name="Klenk H.-P."/>
        </authorList>
    </citation>
    <scope>NUCLEOTIDE SEQUENCE [LARGE SCALE GENOMIC DNA]</scope>
    <source>
        <strain evidence="3 4">DSM 45668</strain>
    </source>
</reference>
<dbReference type="Gene3D" id="3.40.50.1820">
    <property type="entry name" value="alpha/beta hydrolase"/>
    <property type="match status" value="1"/>
</dbReference>
<evidence type="ECO:0000256" key="1">
    <source>
        <dbReference type="ARBA" id="ARBA00022801"/>
    </source>
</evidence>
<feature type="domain" description="AB hydrolase-1" evidence="2">
    <location>
        <begin position="31"/>
        <end position="123"/>
    </location>
</feature>
<gene>
    <name evidence="3" type="ORF">FHX46_001413</name>
</gene>
<organism evidence="3 4">
    <name type="scientific">Amycolatopsis viridis</name>
    <dbReference type="NCBI Taxonomy" id="185678"/>
    <lineage>
        <taxon>Bacteria</taxon>
        <taxon>Bacillati</taxon>
        <taxon>Actinomycetota</taxon>
        <taxon>Actinomycetes</taxon>
        <taxon>Pseudonocardiales</taxon>
        <taxon>Pseudonocardiaceae</taxon>
        <taxon>Amycolatopsis</taxon>
    </lineage>
</organism>